<sequence>MNAPSTARPQSRDRRATPRERVRTAPGAAPVREPAHAFADAAGQQEPTDLVERRAPRTAGKQPHHHTGHAHGRRASGAEEP</sequence>
<protein>
    <submittedName>
        <fullName evidence="2">Uncharacterized protein</fullName>
    </submittedName>
</protein>
<comment type="caution">
    <text evidence="2">The sequence shown here is derived from an EMBL/GenBank/DDBJ whole genome shotgun (WGS) entry which is preliminary data.</text>
</comment>
<name>A0ABV8T5G0_9ACTN</name>
<feature type="region of interest" description="Disordered" evidence="1">
    <location>
        <begin position="1"/>
        <end position="81"/>
    </location>
</feature>
<feature type="compositionally biased region" description="Basic residues" evidence="1">
    <location>
        <begin position="62"/>
        <end position="74"/>
    </location>
</feature>
<reference evidence="3" key="1">
    <citation type="journal article" date="2019" name="Int. J. Syst. Evol. Microbiol.">
        <title>The Global Catalogue of Microorganisms (GCM) 10K type strain sequencing project: providing services to taxonomists for standard genome sequencing and annotation.</title>
        <authorList>
            <consortium name="The Broad Institute Genomics Platform"/>
            <consortium name="The Broad Institute Genome Sequencing Center for Infectious Disease"/>
            <person name="Wu L."/>
            <person name="Ma J."/>
        </authorList>
    </citation>
    <scope>NUCLEOTIDE SEQUENCE [LARGE SCALE GENOMIC DNA]</scope>
    <source>
        <strain evidence="3">PCU 347</strain>
    </source>
</reference>
<evidence type="ECO:0000313" key="2">
    <source>
        <dbReference type="EMBL" id="MFC4326371.1"/>
    </source>
</evidence>
<accession>A0ABV8T5G0</accession>
<dbReference type="EMBL" id="JBHSDP010000002">
    <property type="protein sequence ID" value="MFC4326371.1"/>
    <property type="molecule type" value="Genomic_DNA"/>
</dbReference>
<evidence type="ECO:0000313" key="3">
    <source>
        <dbReference type="Proteomes" id="UP001595824"/>
    </source>
</evidence>
<organism evidence="2 3">
    <name type="scientific">Streptomyces andamanensis</name>
    <dbReference type="NCBI Taxonomy" id="1565035"/>
    <lineage>
        <taxon>Bacteria</taxon>
        <taxon>Bacillati</taxon>
        <taxon>Actinomycetota</taxon>
        <taxon>Actinomycetes</taxon>
        <taxon>Kitasatosporales</taxon>
        <taxon>Streptomycetaceae</taxon>
        <taxon>Streptomyces</taxon>
    </lineage>
</organism>
<evidence type="ECO:0000256" key="1">
    <source>
        <dbReference type="SAM" id="MobiDB-lite"/>
    </source>
</evidence>
<dbReference type="Proteomes" id="UP001595824">
    <property type="component" value="Unassembled WGS sequence"/>
</dbReference>
<keyword evidence="3" id="KW-1185">Reference proteome</keyword>
<gene>
    <name evidence="2" type="ORF">ACFPC0_00715</name>
</gene>
<feature type="compositionally biased region" description="Basic and acidic residues" evidence="1">
    <location>
        <begin position="10"/>
        <end position="23"/>
    </location>
</feature>
<proteinExistence type="predicted"/>